<dbReference type="EMBL" id="HBUF01529170">
    <property type="protein sequence ID" value="CAG6751190.1"/>
    <property type="molecule type" value="Transcribed_RNA"/>
</dbReference>
<dbReference type="AlphaFoldDB" id="A0A8D8X468"/>
<dbReference type="PROSITE" id="PS50175">
    <property type="entry name" value="ASP_PROT_RETROV"/>
    <property type="match status" value="1"/>
</dbReference>
<dbReference type="PANTHER" id="PTHR37984">
    <property type="entry name" value="PROTEIN CBG26694"/>
    <property type="match status" value="1"/>
</dbReference>
<dbReference type="SUPFAM" id="SSF50630">
    <property type="entry name" value="Acid proteases"/>
    <property type="match status" value="1"/>
</dbReference>
<dbReference type="EMBL" id="HBUF01261739">
    <property type="protein sequence ID" value="CAG6683102.1"/>
    <property type="molecule type" value="Transcribed_RNA"/>
</dbReference>
<protein>
    <recommendedName>
        <fullName evidence="2">Peptidase A2 domain-containing protein</fullName>
    </recommendedName>
</protein>
<reference evidence="3" key="1">
    <citation type="submission" date="2021-05" db="EMBL/GenBank/DDBJ databases">
        <authorList>
            <person name="Alioto T."/>
            <person name="Alioto T."/>
            <person name="Gomez Garrido J."/>
        </authorList>
    </citation>
    <scope>NUCLEOTIDE SEQUENCE</scope>
</reference>
<dbReference type="InterPro" id="IPR050951">
    <property type="entry name" value="Retrovirus_Pol_polyprotein"/>
</dbReference>
<feature type="domain" description="Peptidase A2" evidence="2">
    <location>
        <begin position="304"/>
        <end position="381"/>
    </location>
</feature>
<evidence type="ECO:0000259" key="2">
    <source>
        <dbReference type="PROSITE" id="PS50175"/>
    </source>
</evidence>
<organism evidence="3">
    <name type="scientific">Cacopsylla melanoneura</name>
    <dbReference type="NCBI Taxonomy" id="428564"/>
    <lineage>
        <taxon>Eukaryota</taxon>
        <taxon>Metazoa</taxon>
        <taxon>Ecdysozoa</taxon>
        <taxon>Arthropoda</taxon>
        <taxon>Hexapoda</taxon>
        <taxon>Insecta</taxon>
        <taxon>Pterygota</taxon>
        <taxon>Neoptera</taxon>
        <taxon>Paraneoptera</taxon>
        <taxon>Hemiptera</taxon>
        <taxon>Sternorrhyncha</taxon>
        <taxon>Psylloidea</taxon>
        <taxon>Psyllidae</taxon>
        <taxon>Psyllinae</taxon>
        <taxon>Cacopsylla</taxon>
    </lineage>
</organism>
<dbReference type="InterPro" id="IPR021109">
    <property type="entry name" value="Peptidase_aspartic_dom_sf"/>
</dbReference>
<proteinExistence type="predicted"/>
<name>A0A8D8X468_9HEMI</name>
<dbReference type="Gene3D" id="2.40.70.10">
    <property type="entry name" value="Acid Proteases"/>
    <property type="match status" value="1"/>
</dbReference>
<evidence type="ECO:0000313" key="3">
    <source>
        <dbReference type="EMBL" id="CAG6683102.1"/>
    </source>
</evidence>
<dbReference type="InterPro" id="IPR001995">
    <property type="entry name" value="Peptidase_A2_cat"/>
</dbReference>
<accession>A0A8D8X468</accession>
<dbReference type="PANTHER" id="PTHR37984:SF9">
    <property type="entry name" value="INTEGRASE CATALYTIC DOMAIN-CONTAINING PROTEIN"/>
    <property type="match status" value="1"/>
</dbReference>
<dbReference type="GO" id="GO:0004190">
    <property type="term" value="F:aspartic-type endopeptidase activity"/>
    <property type="evidence" value="ECO:0007669"/>
    <property type="project" value="InterPro"/>
</dbReference>
<keyword evidence="1" id="KW-0378">Hydrolase</keyword>
<evidence type="ECO:0000256" key="1">
    <source>
        <dbReference type="ARBA" id="ARBA00022801"/>
    </source>
</evidence>
<dbReference type="GO" id="GO:0006508">
    <property type="term" value="P:proteolysis"/>
    <property type="evidence" value="ECO:0007669"/>
    <property type="project" value="InterPro"/>
</dbReference>
<sequence length="413" mass="47656">MLQDQDQETPPPIRMQSIEPFDFKSEFERWLTRFERYRIVSGLKKRSGEEQVHALVFLMGAQAEDIFESFHLSTEESKNYDQVISRFKKYFVPKANVIYERVVFNRRVQNPGESITDFITALHKLSSSCSYGDLREELVRDQIVVGIRDKQLSERLQLDNNLTLSTAVTLVKQYESVKSQNNYLSESRSDIKCFPVSENSTVDKVWARNEFRPNEPVSSSCSRCGYFHSASARCPAQHGICSYCKRKGHFVKMCKKKLYNKRGVQEVQNEETSGQNNTGEFVYSVHSKDDDKWSIVMSVNTRKIKFKIDSGADVTVLPAFMLKDFSDKTLDKSTNILSGAGENKLNVLGSKVVSMFYKRKRAEQRIFFVEGLRVPLLGKPAIEKFELLQRVDEVRDVQSPWIRQYSKLFDGSK</sequence>